<name>D5BY81_NITHN</name>
<dbReference type="GO" id="GO:0004386">
    <property type="term" value="F:helicase activity"/>
    <property type="evidence" value="ECO:0007669"/>
    <property type="project" value="UniProtKB-KW"/>
</dbReference>
<dbReference type="AlphaFoldDB" id="D5BY81"/>
<evidence type="ECO:0000313" key="2">
    <source>
        <dbReference type="Proteomes" id="UP000001844"/>
    </source>
</evidence>
<dbReference type="Proteomes" id="UP000001844">
    <property type="component" value="Chromosome"/>
</dbReference>
<dbReference type="STRING" id="472759.Nhal_0889"/>
<protein>
    <submittedName>
        <fullName evidence="1">DEAD/DEAH box helicase-like protein</fullName>
    </submittedName>
</protein>
<keyword evidence="1" id="KW-0347">Helicase</keyword>
<dbReference type="HOGENOM" id="CLU_3366075_0_0_6"/>
<dbReference type="KEGG" id="nhl:Nhal_0889"/>
<sequence length="35" mass="3954">MKPTDTSGKGLEFIIVVSLVAESSYVQERKRNQDQ</sequence>
<keyword evidence="2" id="KW-1185">Reference proteome</keyword>
<gene>
    <name evidence="1" type="ordered locus">Nhal_0889</name>
</gene>
<accession>D5BY81</accession>
<dbReference type="EMBL" id="CP001798">
    <property type="protein sequence ID" value="ADE14064.1"/>
    <property type="molecule type" value="Genomic_DNA"/>
</dbReference>
<keyword evidence="1" id="KW-0547">Nucleotide-binding</keyword>
<reference evidence="2" key="1">
    <citation type="submission" date="2010-04" db="EMBL/GenBank/DDBJ databases">
        <title>Complete genome sequence of Nitrosococcus halophilus Nc4, a salt-adapted, aerobic obligate ammonia-oxidizing sulfur purple bacterium.</title>
        <authorList>
            <consortium name="US DOE Joint Genome Institute"/>
            <person name="Campbell M.A."/>
            <person name="Malfatti S.A."/>
            <person name="Chain P.S.G."/>
            <person name="Heidelberg J.F."/>
            <person name="Ward B.B."/>
            <person name="Klotz M.G."/>
        </authorList>
    </citation>
    <scope>NUCLEOTIDE SEQUENCE [LARGE SCALE GENOMIC DNA]</scope>
    <source>
        <strain evidence="2">Nc4</strain>
    </source>
</reference>
<evidence type="ECO:0000313" key="1">
    <source>
        <dbReference type="EMBL" id="ADE14064.1"/>
    </source>
</evidence>
<keyword evidence="1" id="KW-0067">ATP-binding</keyword>
<proteinExistence type="predicted"/>
<keyword evidence="1" id="KW-0378">Hydrolase</keyword>
<organism evidence="1 2">
    <name type="scientific">Nitrosococcus halophilus (strain Nc4)</name>
    <dbReference type="NCBI Taxonomy" id="472759"/>
    <lineage>
        <taxon>Bacteria</taxon>
        <taxon>Pseudomonadati</taxon>
        <taxon>Pseudomonadota</taxon>
        <taxon>Gammaproteobacteria</taxon>
        <taxon>Chromatiales</taxon>
        <taxon>Chromatiaceae</taxon>
        <taxon>Nitrosococcus</taxon>
    </lineage>
</organism>